<dbReference type="InterPro" id="IPR050248">
    <property type="entry name" value="Polysacc_deacetylase_ArnD"/>
</dbReference>
<reference evidence="4 5" key="1">
    <citation type="submission" date="2019-02" db="EMBL/GenBank/DDBJ databases">
        <title>Deep-cultivation of Planctomycetes and their phenomic and genomic characterization uncovers novel biology.</title>
        <authorList>
            <person name="Wiegand S."/>
            <person name="Jogler M."/>
            <person name="Boedeker C."/>
            <person name="Pinto D."/>
            <person name="Vollmers J."/>
            <person name="Rivas-Marin E."/>
            <person name="Kohn T."/>
            <person name="Peeters S.H."/>
            <person name="Heuer A."/>
            <person name="Rast P."/>
            <person name="Oberbeckmann S."/>
            <person name="Bunk B."/>
            <person name="Jeske O."/>
            <person name="Meyerdierks A."/>
            <person name="Storesund J.E."/>
            <person name="Kallscheuer N."/>
            <person name="Luecker S."/>
            <person name="Lage O.M."/>
            <person name="Pohl T."/>
            <person name="Merkel B.J."/>
            <person name="Hornburger P."/>
            <person name="Mueller R.-W."/>
            <person name="Bruemmer F."/>
            <person name="Labrenz M."/>
            <person name="Spormann A.M."/>
            <person name="Op Den Camp H."/>
            <person name="Overmann J."/>
            <person name="Amann R."/>
            <person name="Jetten M.S.M."/>
            <person name="Mascher T."/>
            <person name="Medema M.H."/>
            <person name="Devos D.P."/>
            <person name="Kaster A.-K."/>
            <person name="Ovreas L."/>
            <person name="Rohde M."/>
            <person name="Galperin M.Y."/>
            <person name="Jogler C."/>
        </authorList>
    </citation>
    <scope>NUCLEOTIDE SEQUENCE [LARGE SCALE GENOMIC DNA]</scope>
    <source>
        <strain evidence="4 5">Pla111</strain>
    </source>
</reference>
<feature type="transmembrane region" description="Helical" evidence="2">
    <location>
        <begin position="81"/>
        <end position="98"/>
    </location>
</feature>
<dbReference type="EC" id="3.5.1.104" evidence="4"/>
<dbReference type="PROSITE" id="PS51677">
    <property type="entry name" value="NODB"/>
    <property type="match status" value="1"/>
</dbReference>
<gene>
    <name evidence="4" type="primary">pgdA_2</name>
    <name evidence="4" type="ORF">Pla111_25870</name>
</gene>
<dbReference type="GO" id="GO:0005975">
    <property type="term" value="P:carbohydrate metabolic process"/>
    <property type="evidence" value="ECO:0007669"/>
    <property type="project" value="InterPro"/>
</dbReference>
<evidence type="ECO:0000259" key="3">
    <source>
        <dbReference type="PROSITE" id="PS51677"/>
    </source>
</evidence>
<protein>
    <submittedName>
        <fullName evidence="4">Peptidoglycan-N-acetylglucosamine deacetylase</fullName>
        <ecNumber evidence="4">3.5.1.104</ecNumber>
    </submittedName>
</protein>
<keyword evidence="2" id="KW-0812">Transmembrane</keyword>
<comment type="caution">
    <text evidence="4">The sequence shown here is derived from an EMBL/GenBank/DDBJ whole genome shotgun (WGS) entry which is preliminary data.</text>
</comment>
<dbReference type="InterPro" id="IPR011330">
    <property type="entry name" value="Glyco_hydro/deAcase_b/a-brl"/>
</dbReference>
<feature type="transmembrane region" description="Helical" evidence="2">
    <location>
        <begin position="43"/>
        <end position="61"/>
    </location>
</feature>
<evidence type="ECO:0000256" key="1">
    <source>
        <dbReference type="SAM" id="MobiDB-lite"/>
    </source>
</evidence>
<evidence type="ECO:0000313" key="5">
    <source>
        <dbReference type="Proteomes" id="UP000318995"/>
    </source>
</evidence>
<dbReference type="EMBL" id="SJPH01000005">
    <property type="protein sequence ID" value="TWT42949.1"/>
    <property type="molecule type" value="Genomic_DNA"/>
</dbReference>
<keyword evidence="5" id="KW-1185">Reference proteome</keyword>
<dbReference type="Proteomes" id="UP000318995">
    <property type="component" value="Unassembled WGS sequence"/>
</dbReference>
<evidence type="ECO:0000256" key="2">
    <source>
        <dbReference type="SAM" id="Phobius"/>
    </source>
</evidence>
<dbReference type="Gene3D" id="3.20.20.370">
    <property type="entry name" value="Glycoside hydrolase/deacetylase"/>
    <property type="match status" value="1"/>
</dbReference>
<sequence>MANENRVVEEMPRPSSPSHHHRAAPRRLQRAGRQKGLARGLENWSFLLLSLSALRFAWGVGTDGEPRWLLGEGLFGVGNQAALGAVLAACGIMVALFGGLSRALRALPKLLLVATLHLLLLAVFPTDWLLARFESDEVLFRVSTNLPRYALTIDDGLDPVATPLILDTLAEHDARATFFVLGESLADQTRLVRRIRAEGHELANHQMTDTATVALTPAALERQIRQAHAALGATGRSDWFRPGGGIVTERCKTVCKSLGLRIALGSVFPFDSHQTSVRFSAAFLASRIKPGAIVILHDGAGRGERTALVLDRVLDQLNQRGLQAVTLTELAAGSTKESP</sequence>
<dbReference type="InterPro" id="IPR002509">
    <property type="entry name" value="NODB_dom"/>
</dbReference>
<dbReference type="OrthoDB" id="62208at2"/>
<name>A0A5C5VYW4_9BACT</name>
<dbReference type="GO" id="GO:0016810">
    <property type="term" value="F:hydrolase activity, acting on carbon-nitrogen (but not peptide) bonds"/>
    <property type="evidence" value="ECO:0007669"/>
    <property type="project" value="InterPro"/>
</dbReference>
<dbReference type="PANTHER" id="PTHR10587">
    <property type="entry name" value="GLYCOSYL TRANSFERASE-RELATED"/>
    <property type="match status" value="1"/>
</dbReference>
<feature type="region of interest" description="Disordered" evidence="1">
    <location>
        <begin position="1"/>
        <end position="29"/>
    </location>
</feature>
<feature type="transmembrane region" description="Helical" evidence="2">
    <location>
        <begin position="110"/>
        <end position="131"/>
    </location>
</feature>
<keyword evidence="2" id="KW-0472">Membrane</keyword>
<evidence type="ECO:0000313" key="4">
    <source>
        <dbReference type="EMBL" id="TWT42949.1"/>
    </source>
</evidence>
<proteinExistence type="predicted"/>
<dbReference type="PANTHER" id="PTHR10587:SF137">
    <property type="entry name" value="4-DEOXY-4-FORMAMIDO-L-ARABINOSE-PHOSPHOUNDECAPRENOL DEFORMYLASE ARND-RELATED"/>
    <property type="match status" value="1"/>
</dbReference>
<feature type="domain" description="NodB homology" evidence="3">
    <location>
        <begin position="147"/>
        <end position="325"/>
    </location>
</feature>
<keyword evidence="4" id="KW-0378">Hydrolase</keyword>
<dbReference type="SUPFAM" id="SSF88713">
    <property type="entry name" value="Glycoside hydrolase/deacetylase"/>
    <property type="match status" value="1"/>
</dbReference>
<dbReference type="AlphaFoldDB" id="A0A5C5VYW4"/>
<dbReference type="Pfam" id="PF01522">
    <property type="entry name" value="Polysacc_deac_1"/>
    <property type="match status" value="1"/>
</dbReference>
<accession>A0A5C5VYW4</accession>
<organism evidence="4 5">
    <name type="scientific">Botrimarina hoheduenensis</name>
    <dbReference type="NCBI Taxonomy" id="2528000"/>
    <lineage>
        <taxon>Bacteria</taxon>
        <taxon>Pseudomonadati</taxon>
        <taxon>Planctomycetota</taxon>
        <taxon>Planctomycetia</taxon>
        <taxon>Pirellulales</taxon>
        <taxon>Lacipirellulaceae</taxon>
        <taxon>Botrimarina</taxon>
    </lineage>
</organism>
<keyword evidence="2" id="KW-1133">Transmembrane helix</keyword>
<feature type="compositionally biased region" description="Basic and acidic residues" evidence="1">
    <location>
        <begin position="1"/>
        <end position="12"/>
    </location>
</feature>
<feature type="compositionally biased region" description="Basic residues" evidence="1">
    <location>
        <begin position="18"/>
        <end position="29"/>
    </location>
</feature>